<dbReference type="InterPro" id="IPR042007">
    <property type="entry name" value="Sortase_A"/>
</dbReference>
<evidence type="ECO:0000256" key="1">
    <source>
        <dbReference type="ARBA" id="ARBA00022670"/>
    </source>
</evidence>
<dbReference type="SUPFAM" id="SSF63817">
    <property type="entry name" value="Sortase"/>
    <property type="match status" value="1"/>
</dbReference>
<dbReference type="GO" id="GO:0006508">
    <property type="term" value="P:proteolysis"/>
    <property type="evidence" value="ECO:0007669"/>
    <property type="project" value="UniProtKB-KW"/>
</dbReference>
<gene>
    <name evidence="5" type="ORF">SAMN05216216_101132</name>
</gene>
<keyword evidence="6" id="KW-1185">Reference proteome</keyword>
<feature type="active site" description="Proton donor/acceptor" evidence="4">
    <location>
        <position position="135"/>
    </location>
</feature>
<protein>
    <submittedName>
        <fullName evidence="5">Sortase A. Cysteine peptidase. MEROPS family C60A</fullName>
    </submittedName>
</protein>
<sequence>MRIIMRLAGVLLIAAAVVLFFWQDIREHFTDRVNDRVIEAFQNGDDEVEVNSVESFITGIEPDTSANTEVEEEDNLEARGINISDDMAGILNIDSADISEPLYYGPVTESKMRNGISFVHEDDHLDMQNIPISGHRVEGAGIRFNYLDRAEIGDTIELVTREDVREYEITEIFNVEPSQVEVMDQNGDSPQELTLITCDSYNPETLLFEERMIVKAEIIE</sequence>
<feature type="active site" description="Acyl-thioester intermediate" evidence="4">
    <location>
        <position position="198"/>
    </location>
</feature>
<evidence type="ECO:0000256" key="2">
    <source>
        <dbReference type="ARBA" id="ARBA00022801"/>
    </source>
</evidence>
<name>A0A1G9A6E7_9BACL</name>
<dbReference type="STRING" id="576118.SAMN05216216_101132"/>
<evidence type="ECO:0000313" key="5">
    <source>
        <dbReference type="EMBL" id="SDK22952.1"/>
    </source>
</evidence>
<accession>A0A1G9A6E7</accession>
<dbReference type="AlphaFoldDB" id="A0A1G9A6E7"/>
<evidence type="ECO:0000256" key="3">
    <source>
        <dbReference type="ARBA" id="ARBA00022807"/>
    </source>
</evidence>
<dbReference type="Gene3D" id="2.40.260.10">
    <property type="entry name" value="Sortase"/>
    <property type="match status" value="1"/>
</dbReference>
<keyword evidence="1" id="KW-0645">Protease</keyword>
<evidence type="ECO:0000256" key="4">
    <source>
        <dbReference type="PIRSR" id="PIRSR605754-1"/>
    </source>
</evidence>
<keyword evidence="2" id="KW-0378">Hydrolase</keyword>
<keyword evidence="3" id="KW-0788">Thiol protease</keyword>
<dbReference type="GO" id="GO:0008234">
    <property type="term" value="F:cysteine-type peptidase activity"/>
    <property type="evidence" value="ECO:0007669"/>
    <property type="project" value="UniProtKB-KW"/>
</dbReference>
<dbReference type="RefSeq" id="WP_092983675.1">
    <property type="nucleotide sequence ID" value="NZ_FNFY01000001.1"/>
</dbReference>
<dbReference type="OrthoDB" id="2987398at2"/>
<dbReference type="InterPro" id="IPR005754">
    <property type="entry name" value="Sortase"/>
</dbReference>
<proteinExistence type="predicted"/>
<reference evidence="6" key="1">
    <citation type="submission" date="2016-10" db="EMBL/GenBank/DDBJ databases">
        <authorList>
            <person name="Varghese N."/>
            <person name="Submissions S."/>
        </authorList>
    </citation>
    <scope>NUCLEOTIDE SEQUENCE [LARGE SCALE GENOMIC DNA]</scope>
    <source>
        <strain evidence="6">CGMCC 1.8895</strain>
    </source>
</reference>
<evidence type="ECO:0000313" key="6">
    <source>
        <dbReference type="Proteomes" id="UP000199008"/>
    </source>
</evidence>
<dbReference type="NCBIfam" id="TIGR01076">
    <property type="entry name" value="sortase_fam"/>
    <property type="match status" value="1"/>
</dbReference>
<organism evidence="5 6">
    <name type="scientific">Lacicoccus qingdaonensis</name>
    <dbReference type="NCBI Taxonomy" id="576118"/>
    <lineage>
        <taxon>Bacteria</taxon>
        <taxon>Bacillati</taxon>
        <taxon>Bacillota</taxon>
        <taxon>Bacilli</taxon>
        <taxon>Bacillales</taxon>
        <taxon>Salinicoccaceae</taxon>
        <taxon>Lacicoccus</taxon>
    </lineage>
</organism>
<dbReference type="EMBL" id="FNFY01000001">
    <property type="protein sequence ID" value="SDK22952.1"/>
    <property type="molecule type" value="Genomic_DNA"/>
</dbReference>
<dbReference type="Pfam" id="PF04203">
    <property type="entry name" value="Sortase"/>
    <property type="match status" value="1"/>
</dbReference>
<dbReference type="InterPro" id="IPR023365">
    <property type="entry name" value="Sortase_dom-sf"/>
</dbReference>
<dbReference type="CDD" id="cd06165">
    <property type="entry name" value="Sortase_A"/>
    <property type="match status" value="1"/>
</dbReference>
<dbReference type="Proteomes" id="UP000199008">
    <property type="component" value="Unassembled WGS sequence"/>
</dbReference>